<dbReference type="Proteomes" id="UP001162972">
    <property type="component" value="Chromosome 9"/>
</dbReference>
<name>A0AAD6JQF5_9ROSI</name>
<protein>
    <recommendedName>
        <fullName evidence="3">Asparagine synthetase domain-containing protein</fullName>
    </recommendedName>
</protein>
<evidence type="ECO:0000256" key="1">
    <source>
        <dbReference type="ARBA" id="ARBA00022741"/>
    </source>
</evidence>
<evidence type="ECO:0000259" key="3">
    <source>
        <dbReference type="Pfam" id="PF00733"/>
    </source>
</evidence>
<evidence type="ECO:0000313" key="4">
    <source>
        <dbReference type="EMBL" id="KAJ6409322.1"/>
    </source>
</evidence>
<feature type="domain" description="Asparagine synthetase" evidence="3">
    <location>
        <begin position="108"/>
        <end position="233"/>
    </location>
</feature>
<sequence length="240" mass="26693">MLSPICTRNMARTLWTCWMECFRLFCWILATTVSLLLVTPLGSPPSILAGGSVWISSELKGLNDDCEHFECFPPGHLYSSKSGGLRRWYNPPWFCEAIPSTPYDPLVLRNAFEKAVIKRLMTDVPFGVLLSGGLDSSLVAAVTARHLSGTKAARQWGAQLHSFCVGLENSPDLKAAREVADYLGTVHHEFHFSVQDGIDAIEDVIYHIETYDVTTIRASTPMFLMARKIKGTGSEDGYFR</sequence>
<accession>A0AAD6JQF5</accession>
<dbReference type="PANTHER" id="PTHR11772:SF48">
    <property type="entry name" value="ASPARAGINE SYNTHETASE [GLUTAMINE-HYDROLYZING] 1"/>
    <property type="match status" value="1"/>
</dbReference>
<proteinExistence type="predicted"/>
<dbReference type="GO" id="GO:0006529">
    <property type="term" value="P:asparagine biosynthetic process"/>
    <property type="evidence" value="ECO:0007669"/>
    <property type="project" value="InterPro"/>
</dbReference>
<dbReference type="GO" id="GO:0005524">
    <property type="term" value="F:ATP binding"/>
    <property type="evidence" value="ECO:0007669"/>
    <property type="project" value="UniProtKB-KW"/>
</dbReference>
<organism evidence="4 5">
    <name type="scientific">Salix udensis</name>
    <dbReference type="NCBI Taxonomy" id="889485"/>
    <lineage>
        <taxon>Eukaryota</taxon>
        <taxon>Viridiplantae</taxon>
        <taxon>Streptophyta</taxon>
        <taxon>Embryophyta</taxon>
        <taxon>Tracheophyta</taxon>
        <taxon>Spermatophyta</taxon>
        <taxon>Magnoliopsida</taxon>
        <taxon>eudicotyledons</taxon>
        <taxon>Gunneridae</taxon>
        <taxon>Pentapetalae</taxon>
        <taxon>rosids</taxon>
        <taxon>fabids</taxon>
        <taxon>Malpighiales</taxon>
        <taxon>Salicaceae</taxon>
        <taxon>Saliceae</taxon>
        <taxon>Salix</taxon>
    </lineage>
</organism>
<dbReference type="SUPFAM" id="SSF52402">
    <property type="entry name" value="Adenine nucleotide alpha hydrolases-like"/>
    <property type="match status" value="1"/>
</dbReference>
<dbReference type="PANTHER" id="PTHR11772">
    <property type="entry name" value="ASPARAGINE SYNTHETASE"/>
    <property type="match status" value="1"/>
</dbReference>
<gene>
    <name evidence="4" type="ORF">OIU84_008920</name>
</gene>
<dbReference type="AlphaFoldDB" id="A0AAD6JQF5"/>
<keyword evidence="2" id="KW-0067">ATP-binding</keyword>
<dbReference type="CDD" id="cd01991">
    <property type="entry name" value="Asn_synthase_B_C"/>
    <property type="match status" value="1"/>
</dbReference>
<dbReference type="EMBL" id="JAPFFJ010000015">
    <property type="protein sequence ID" value="KAJ6409322.1"/>
    <property type="molecule type" value="Genomic_DNA"/>
</dbReference>
<dbReference type="Gene3D" id="3.40.50.620">
    <property type="entry name" value="HUPs"/>
    <property type="match status" value="1"/>
</dbReference>
<evidence type="ECO:0000313" key="5">
    <source>
        <dbReference type="Proteomes" id="UP001162972"/>
    </source>
</evidence>
<dbReference type="GO" id="GO:0005829">
    <property type="term" value="C:cytosol"/>
    <property type="evidence" value="ECO:0007669"/>
    <property type="project" value="TreeGrafter"/>
</dbReference>
<dbReference type="GO" id="GO:0004066">
    <property type="term" value="F:asparagine synthase (glutamine-hydrolyzing) activity"/>
    <property type="evidence" value="ECO:0007669"/>
    <property type="project" value="InterPro"/>
</dbReference>
<evidence type="ECO:0000256" key="2">
    <source>
        <dbReference type="ARBA" id="ARBA00022840"/>
    </source>
</evidence>
<keyword evidence="5" id="KW-1185">Reference proteome</keyword>
<reference evidence="4 5" key="1">
    <citation type="journal article" date="2023" name="Int. J. Mol. Sci.">
        <title>De Novo Assembly and Annotation of 11 Diverse Shrub Willow (Salix) Genomes Reveals Novel Gene Organization in Sex-Linked Regions.</title>
        <authorList>
            <person name="Hyden B."/>
            <person name="Feng K."/>
            <person name="Yates T.B."/>
            <person name="Jawdy S."/>
            <person name="Cereghino C."/>
            <person name="Smart L.B."/>
            <person name="Muchero W."/>
        </authorList>
    </citation>
    <scope>NUCLEOTIDE SEQUENCE [LARGE SCALE GENOMIC DNA]</scope>
    <source>
        <tissue evidence="4">Shoot tip</tissue>
    </source>
</reference>
<dbReference type="InterPro" id="IPR050795">
    <property type="entry name" value="Asn_Synthetase"/>
</dbReference>
<dbReference type="InterPro" id="IPR014729">
    <property type="entry name" value="Rossmann-like_a/b/a_fold"/>
</dbReference>
<dbReference type="Pfam" id="PF00733">
    <property type="entry name" value="Asn_synthase"/>
    <property type="match status" value="1"/>
</dbReference>
<dbReference type="InterPro" id="IPR001962">
    <property type="entry name" value="Asn_synthase"/>
</dbReference>
<comment type="caution">
    <text evidence="4">The sequence shown here is derived from an EMBL/GenBank/DDBJ whole genome shotgun (WGS) entry which is preliminary data.</text>
</comment>
<keyword evidence="1" id="KW-0547">Nucleotide-binding</keyword>